<evidence type="ECO:0000256" key="1">
    <source>
        <dbReference type="SAM" id="MobiDB-lite"/>
    </source>
</evidence>
<comment type="caution">
    <text evidence="2">The sequence shown here is derived from an EMBL/GenBank/DDBJ whole genome shotgun (WGS) entry which is preliminary data.</text>
</comment>
<sequence length="299" mass="30300">MRRHIVPAVTTAAAVTGVVVLTLVTGAQPGNATDRPSSAYAIGADGQVPVSKTPYVESRDGRQRSSSALELPKNPLLSARAATVTAGNDKASVELLDVTVGKGALDSVQLPPELKKSCASLPPTGADDLPVPDLPLPDLGLPLPDLSTVDLPAKNLPDLCNLLLTPPSSILGIDSVNVWCAGDKGGVDVGSLTLLGQKIQIPGTEQGAVIPAAPLATITVNQQTQATDGSFTVTGLTINLGDGAQVIRLASATCAKPAAKATPTPKPTLRPEPVPGDDVGYPPAAPVPTPVKTHHPVTG</sequence>
<feature type="region of interest" description="Disordered" evidence="1">
    <location>
        <begin position="257"/>
        <end position="299"/>
    </location>
</feature>
<accession>A0ABN2AEF5</accession>
<gene>
    <name evidence="2" type="ORF">GCM10009741_14580</name>
</gene>
<name>A0ABN2AEF5_9ACTN</name>
<dbReference type="EMBL" id="BAAANC010000001">
    <property type="protein sequence ID" value="GAA1516738.1"/>
    <property type="molecule type" value="Genomic_DNA"/>
</dbReference>
<keyword evidence="3" id="KW-1185">Reference proteome</keyword>
<evidence type="ECO:0000313" key="3">
    <source>
        <dbReference type="Proteomes" id="UP001500363"/>
    </source>
</evidence>
<reference evidence="2 3" key="1">
    <citation type="journal article" date="2019" name="Int. J. Syst. Evol. Microbiol.">
        <title>The Global Catalogue of Microorganisms (GCM) 10K type strain sequencing project: providing services to taxonomists for standard genome sequencing and annotation.</title>
        <authorList>
            <consortium name="The Broad Institute Genomics Platform"/>
            <consortium name="The Broad Institute Genome Sequencing Center for Infectious Disease"/>
            <person name="Wu L."/>
            <person name="Ma J."/>
        </authorList>
    </citation>
    <scope>NUCLEOTIDE SEQUENCE [LARGE SCALE GENOMIC DNA]</scope>
    <source>
        <strain evidence="2 3">JCM 14303</strain>
    </source>
</reference>
<feature type="region of interest" description="Disordered" evidence="1">
    <location>
        <begin position="50"/>
        <end position="72"/>
    </location>
</feature>
<evidence type="ECO:0008006" key="4">
    <source>
        <dbReference type="Google" id="ProtNLM"/>
    </source>
</evidence>
<feature type="compositionally biased region" description="Pro residues" evidence="1">
    <location>
        <begin position="264"/>
        <end position="274"/>
    </location>
</feature>
<proteinExistence type="predicted"/>
<protein>
    <recommendedName>
        <fullName evidence="4">Secreted protein</fullName>
    </recommendedName>
</protein>
<organism evidence="2 3">
    <name type="scientific">Kribbella lupini</name>
    <dbReference type="NCBI Taxonomy" id="291602"/>
    <lineage>
        <taxon>Bacteria</taxon>
        <taxon>Bacillati</taxon>
        <taxon>Actinomycetota</taxon>
        <taxon>Actinomycetes</taxon>
        <taxon>Propionibacteriales</taxon>
        <taxon>Kribbellaceae</taxon>
        <taxon>Kribbella</taxon>
    </lineage>
</organism>
<dbReference type="Proteomes" id="UP001500363">
    <property type="component" value="Unassembled WGS sequence"/>
</dbReference>
<evidence type="ECO:0000313" key="2">
    <source>
        <dbReference type="EMBL" id="GAA1516738.1"/>
    </source>
</evidence>
<dbReference type="RefSeq" id="WP_344171232.1">
    <property type="nucleotide sequence ID" value="NZ_BAAANC010000001.1"/>
</dbReference>